<dbReference type="PANTHER" id="PTHR43877">
    <property type="entry name" value="AMINOALKYLPHOSPHONATE N-ACETYLTRANSFERASE-RELATED-RELATED"/>
    <property type="match status" value="1"/>
</dbReference>
<dbReference type="GO" id="GO:0016746">
    <property type="term" value="F:acyltransferase activity"/>
    <property type="evidence" value="ECO:0007669"/>
    <property type="project" value="UniProtKB-KW"/>
</dbReference>
<proteinExistence type="predicted"/>
<dbReference type="AlphaFoldDB" id="A0ABD6BQV1"/>
<name>A0ABD6BQV1_9EURY</name>
<dbReference type="EMBL" id="JBHUCZ010000002">
    <property type="protein sequence ID" value="MFD1567068.1"/>
    <property type="molecule type" value="Genomic_DNA"/>
</dbReference>
<dbReference type="InterPro" id="IPR016181">
    <property type="entry name" value="Acyl_CoA_acyltransferase"/>
</dbReference>
<dbReference type="InterPro" id="IPR000182">
    <property type="entry name" value="GNAT_dom"/>
</dbReference>
<dbReference type="RefSeq" id="WP_267646491.1">
    <property type="nucleotide sequence ID" value="NZ_JANHGR010000001.1"/>
</dbReference>
<dbReference type="EC" id="2.3.-.-" evidence="4"/>
<keyword evidence="1 4" id="KW-0808">Transferase</keyword>
<evidence type="ECO:0000313" key="4">
    <source>
        <dbReference type="EMBL" id="MFD1567068.1"/>
    </source>
</evidence>
<evidence type="ECO:0000256" key="1">
    <source>
        <dbReference type="ARBA" id="ARBA00022679"/>
    </source>
</evidence>
<dbReference type="PANTHER" id="PTHR43877:SF5">
    <property type="entry name" value="BLL8307 PROTEIN"/>
    <property type="match status" value="1"/>
</dbReference>
<keyword evidence="2 4" id="KW-0012">Acyltransferase</keyword>
<gene>
    <name evidence="4" type="ORF">ACFSAU_06155</name>
</gene>
<evidence type="ECO:0000259" key="3">
    <source>
        <dbReference type="PROSITE" id="PS51186"/>
    </source>
</evidence>
<evidence type="ECO:0000256" key="2">
    <source>
        <dbReference type="ARBA" id="ARBA00023315"/>
    </source>
</evidence>
<protein>
    <submittedName>
        <fullName evidence="4">GNAT family N-acetyltransferase</fullName>
        <ecNumber evidence="4">2.3.-.-</ecNumber>
    </submittedName>
</protein>
<dbReference type="InterPro" id="IPR050832">
    <property type="entry name" value="Bact_Acetyltransf"/>
</dbReference>
<dbReference type="Pfam" id="PF00583">
    <property type="entry name" value="Acetyltransf_1"/>
    <property type="match status" value="1"/>
</dbReference>
<comment type="caution">
    <text evidence="4">The sequence shown here is derived from an EMBL/GenBank/DDBJ whole genome shotgun (WGS) entry which is preliminary data.</text>
</comment>
<organism evidence="4 5">
    <name type="scientific">Halolamina litorea</name>
    <dbReference type="NCBI Taxonomy" id="1515593"/>
    <lineage>
        <taxon>Archaea</taxon>
        <taxon>Methanobacteriati</taxon>
        <taxon>Methanobacteriota</taxon>
        <taxon>Stenosarchaea group</taxon>
        <taxon>Halobacteria</taxon>
        <taxon>Halobacteriales</taxon>
        <taxon>Haloferacaceae</taxon>
    </lineage>
</organism>
<dbReference type="Proteomes" id="UP001597139">
    <property type="component" value="Unassembled WGS sequence"/>
</dbReference>
<evidence type="ECO:0000313" key="5">
    <source>
        <dbReference type="Proteomes" id="UP001597139"/>
    </source>
</evidence>
<dbReference type="SUPFAM" id="SSF55729">
    <property type="entry name" value="Acyl-CoA N-acyltransferases (Nat)"/>
    <property type="match status" value="1"/>
</dbReference>
<feature type="domain" description="N-acetyltransferase" evidence="3">
    <location>
        <begin position="3"/>
        <end position="171"/>
    </location>
</feature>
<dbReference type="Gene3D" id="3.40.630.30">
    <property type="match status" value="1"/>
</dbReference>
<reference evidence="4 5" key="1">
    <citation type="journal article" date="2019" name="Int. J. Syst. Evol. Microbiol.">
        <title>The Global Catalogue of Microorganisms (GCM) 10K type strain sequencing project: providing services to taxonomists for standard genome sequencing and annotation.</title>
        <authorList>
            <consortium name="The Broad Institute Genomics Platform"/>
            <consortium name="The Broad Institute Genome Sequencing Center for Infectious Disease"/>
            <person name="Wu L."/>
            <person name="Ma J."/>
        </authorList>
    </citation>
    <scope>NUCLEOTIDE SEQUENCE [LARGE SCALE GENOMIC DNA]</scope>
    <source>
        <strain evidence="4 5">CGMCC 1.12859</strain>
    </source>
</reference>
<keyword evidence="5" id="KW-1185">Reference proteome</keyword>
<accession>A0ABD6BQV1</accession>
<sequence length="171" mass="18689">MHLTIRRFERVDRDAVDDVVESALRSADAYFEDVPALEDGDIIAEYVDAGGAFLVGERNDVEASEIVATAAFRPPTGVAAVFVDDDGSTAEVKRMHVHPDHHREGVGQRMYDELEARAREIGYDRLVLSTTGRQTAAHAFYESNGFGRIGSTTAAVADTTLSILVFEKSLD</sequence>
<dbReference type="PROSITE" id="PS51186">
    <property type="entry name" value="GNAT"/>
    <property type="match status" value="1"/>
</dbReference>
<dbReference type="CDD" id="cd04301">
    <property type="entry name" value="NAT_SF"/>
    <property type="match status" value="1"/>
</dbReference>